<dbReference type="SUPFAM" id="SSF48452">
    <property type="entry name" value="TPR-like"/>
    <property type="match status" value="2"/>
</dbReference>
<evidence type="ECO:0000313" key="2">
    <source>
        <dbReference type="Proteomes" id="UP000676169"/>
    </source>
</evidence>
<dbReference type="Gene3D" id="1.25.40.10">
    <property type="entry name" value="Tetratricopeptide repeat domain"/>
    <property type="match status" value="3"/>
</dbReference>
<name>A0A975G7V2_9BACT</name>
<proteinExistence type="predicted"/>
<protein>
    <submittedName>
        <fullName evidence="1">Tetratricopeptide repeat protein</fullName>
    </submittedName>
</protein>
<keyword evidence="2" id="KW-1185">Reference proteome</keyword>
<dbReference type="AlphaFoldDB" id="A0A975G7V2"/>
<gene>
    <name evidence="1" type="ORF">KBB96_17765</name>
</gene>
<reference evidence="1" key="1">
    <citation type="submission" date="2021-04" db="EMBL/GenBank/DDBJ databases">
        <title>Luteolibacter sp. 32A isolated from the skin of an Anderson's salamander (Ambystoma andersonii).</title>
        <authorList>
            <person name="Spergser J."/>
            <person name="Busse H.-J."/>
        </authorList>
    </citation>
    <scope>NUCLEOTIDE SEQUENCE</scope>
    <source>
        <strain evidence="1">32A</strain>
    </source>
</reference>
<evidence type="ECO:0000313" key="1">
    <source>
        <dbReference type="EMBL" id="QUE50694.1"/>
    </source>
</evidence>
<dbReference type="RefSeq" id="WP_211630834.1">
    <property type="nucleotide sequence ID" value="NZ_CP073100.1"/>
</dbReference>
<accession>A0A975G7V2</accession>
<dbReference type="EMBL" id="CP073100">
    <property type="protein sequence ID" value="QUE50694.1"/>
    <property type="molecule type" value="Genomic_DNA"/>
</dbReference>
<organism evidence="1 2">
    <name type="scientific">Luteolibacter ambystomatis</name>
    <dbReference type="NCBI Taxonomy" id="2824561"/>
    <lineage>
        <taxon>Bacteria</taxon>
        <taxon>Pseudomonadati</taxon>
        <taxon>Verrucomicrobiota</taxon>
        <taxon>Verrucomicrobiia</taxon>
        <taxon>Verrucomicrobiales</taxon>
        <taxon>Verrucomicrobiaceae</taxon>
        <taxon>Luteolibacter</taxon>
    </lineage>
</organism>
<dbReference type="InterPro" id="IPR011990">
    <property type="entry name" value="TPR-like_helical_dom_sf"/>
</dbReference>
<sequence length="610" mass="66937">MSSPRSVLIPCAVAALMVTVPARGAEDADLGKLVTEGLAAMDAEKWDQALPLMMKAADTYDKDAAKLYGAQFGVVWYRRGICELQMRRWQDAMRSFERCYQGYPNTPEDRGNLYYKKALLKWGDAAVGAGDWDLATRMYQKFLEERDKVADSFPQGMFHINLAVSHLKLGHLPEGGENLEIALRNKNVFPTPDAALVTGFQELVAASIKEKSEQVLIDFLTKNRADLTFAPADAAAYERSYLKLAADVTAAGFTRAAFAIYQLVPDTAVAVDDLKAAIAALSSRPGVVDDGRLVDRARMQADLARLEEERRGGQPVEAVRLAGIALLHEKAGNLRGACAAYEQLERYYERSANREENLFNLVRTASLIGEGMKADTYGRKFIAAFPRSTHAPEIRKTLLSTLFAEGRYERCIELAEPLLGTVEAGGAEHDLCLHVLGGSLYYTGQHAKARPLLDDHVAKYPRSRFALEALFMQASNRARLQDWPKAAELLDGVLAKCDQAPGNPFTSYALYDRACCHAALQESAPALNLVARLEKEFPEADNLDEVMNLKGALLLAANDFSGAGAAYKKAGELAGSREHAAVEEESKAGLARLREMQAKKKSEGEGRPKR</sequence>
<dbReference type="InterPro" id="IPR019734">
    <property type="entry name" value="TPR_rpt"/>
</dbReference>
<dbReference type="Proteomes" id="UP000676169">
    <property type="component" value="Chromosome"/>
</dbReference>
<dbReference type="Pfam" id="PF13174">
    <property type="entry name" value="TPR_6"/>
    <property type="match status" value="2"/>
</dbReference>
<dbReference type="KEGG" id="lamb:KBB96_17765"/>